<dbReference type="RefSeq" id="WP_245690230.1">
    <property type="nucleotide sequence ID" value="NZ_FNBU01000003.1"/>
</dbReference>
<dbReference type="InterPro" id="IPR000620">
    <property type="entry name" value="EamA_dom"/>
</dbReference>
<evidence type="ECO:0000256" key="3">
    <source>
        <dbReference type="ARBA" id="ARBA00022475"/>
    </source>
</evidence>
<keyword evidence="4 7" id="KW-0812">Transmembrane</keyword>
<evidence type="ECO:0000313" key="10">
    <source>
        <dbReference type="Proteomes" id="UP000243333"/>
    </source>
</evidence>
<dbReference type="STRING" id="1123285.SAMN05660235_00622"/>
<dbReference type="GO" id="GO:0005886">
    <property type="term" value="C:plasma membrane"/>
    <property type="evidence" value="ECO:0007669"/>
    <property type="project" value="UniProtKB-SubCell"/>
</dbReference>
<comment type="similarity">
    <text evidence="2">Belongs to the EamA transporter family.</text>
</comment>
<evidence type="ECO:0000256" key="2">
    <source>
        <dbReference type="ARBA" id="ARBA00007362"/>
    </source>
</evidence>
<evidence type="ECO:0000256" key="5">
    <source>
        <dbReference type="ARBA" id="ARBA00022989"/>
    </source>
</evidence>
<keyword evidence="10" id="KW-1185">Reference proteome</keyword>
<evidence type="ECO:0000313" key="9">
    <source>
        <dbReference type="EMBL" id="SDF15593.1"/>
    </source>
</evidence>
<dbReference type="PANTHER" id="PTHR32322:SF18">
    <property type="entry name" value="S-ADENOSYLMETHIONINE_S-ADENOSYLHOMOCYSTEINE TRANSPORTER"/>
    <property type="match status" value="1"/>
</dbReference>
<feature type="transmembrane region" description="Helical" evidence="7">
    <location>
        <begin position="151"/>
        <end position="173"/>
    </location>
</feature>
<dbReference type="Pfam" id="PF00892">
    <property type="entry name" value="EamA"/>
    <property type="match status" value="2"/>
</dbReference>
<feature type="transmembrane region" description="Helical" evidence="7">
    <location>
        <begin position="69"/>
        <end position="87"/>
    </location>
</feature>
<feature type="transmembrane region" description="Helical" evidence="7">
    <location>
        <begin position="40"/>
        <end position="57"/>
    </location>
</feature>
<reference evidence="10" key="1">
    <citation type="submission" date="2016-10" db="EMBL/GenBank/DDBJ databases">
        <authorList>
            <person name="Varghese N."/>
            <person name="Submissions S."/>
        </authorList>
    </citation>
    <scope>NUCLEOTIDE SEQUENCE [LARGE SCALE GENOMIC DNA]</scope>
    <source>
        <strain evidence="10">DSM 23256</strain>
    </source>
</reference>
<comment type="subcellular location">
    <subcellularLocation>
        <location evidence="1">Cell membrane</location>
        <topology evidence="1">Multi-pass membrane protein</topology>
    </subcellularLocation>
</comment>
<feature type="transmembrane region" description="Helical" evidence="7">
    <location>
        <begin position="12"/>
        <end position="34"/>
    </location>
</feature>
<feature type="domain" description="EamA" evidence="8">
    <location>
        <begin position="156"/>
        <end position="291"/>
    </location>
</feature>
<feature type="domain" description="EamA" evidence="8">
    <location>
        <begin position="10"/>
        <end position="141"/>
    </location>
</feature>
<evidence type="ECO:0000256" key="6">
    <source>
        <dbReference type="ARBA" id="ARBA00023136"/>
    </source>
</evidence>
<dbReference type="Proteomes" id="UP000243333">
    <property type="component" value="Unassembled WGS sequence"/>
</dbReference>
<accession>A0A1G7ISE6</accession>
<organism evidence="9 10">
    <name type="scientific">Sporolituus thermophilus DSM 23256</name>
    <dbReference type="NCBI Taxonomy" id="1123285"/>
    <lineage>
        <taxon>Bacteria</taxon>
        <taxon>Bacillati</taxon>
        <taxon>Bacillota</taxon>
        <taxon>Negativicutes</taxon>
        <taxon>Selenomonadales</taxon>
        <taxon>Sporomusaceae</taxon>
        <taxon>Sporolituus</taxon>
    </lineage>
</organism>
<evidence type="ECO:0000259" key="8">
    <source>
        <dbReference type="Pfam" id="PF00892"/>
    </source>
</evidence>
<evidence type="ECO:0000256" key="4">
    <source>
        <dbReference type="ARBA" id="ARBA00022692"/>
    </source>
</evidence>
<dbReference type="PANTHER" id="PTHR32322">
    <property type="entry name" value="INNER MEMBRANE TRANSPORTER"/>
    <property type="match status" value="1"/>
</dbReference>
<feature type="transmembrane region" description="Helical" evidence="7">
    <location>
        <begin position="99"/>
        <end position="117"/>
    </location>
</feature>
<dbReference type="AlphaFoldDB" id="A0A1G7ISE6"/>
<keyword evidence="3" id="KW-1003">Cell membrane</keyword>
<name>A0A1G7ISE6_9FIRM</name>
<proteinExistence type="inferred from homology"/>
<keyword evidence="5 7" id="KW-1133">Transmembrane helix</keyword>
<feature type="transmembrane region" description="Helical" evidence="7">
    <location>
        <begin position="124"/>
        <end position="145"/>
    </location>
</feature>
<sequence>MGDKKLVYAEMILLLVAFFWGINPPIMKVGLAYLPPLPYNALRMLIAMAVAWVALVWSKSYRPFGRADFRQVFLLSLFGFFVFQLFFTLGVERTTAGNASLLLGLLPVSVAIINKVCKIEEITLPVTLGILLSLGGVVLIVVGSGKELSLASAHVTGALFLLGAQTGYGYYTVFSRGLLTRYSTYQITAYIITITTVLFLLVSLPAMAAVDWRAVPAAGYCSAIYSGVFALTVGNFLWIWGVGKLGSPKAALYNNLSPVFAITTGYLFLHEAFGWLQFAGAVAITAGLYITRTKGAFLRRSMRRGREKETINR</sequence>
<feature type="transmembrane region" description="Helical" evidence="7">
    <location>
        <begin position="185"/>
        <end position="205"/>
    </location>
</feature>
<gene>
    <name evidence="9" type="ORF">SAMN05660235_00622</name>
</gene>
<keyword evidence="6 7" id="KW-0472">Membrane</keyword>
<protein>
    <submittedName>
        <fullName evidence="9">Permease of the drug/metabolite transporter (DMT) superfamily</fullName>
    </submittedName>
</protein>
<dbReference type="EMBL" id="FNBU01000003">
    <property type="protein sequence ID" value="SDF15593.1"/>
    <property type="molecule type" value="Genomic_DNA"/>
</dbReference>
<evidence type="ECO:0000256" key="7">
    <source>
        <dbReference type="SAM" id="Phobius"/>
    </source>
</evidence>
<dbReference type="InterPro" id="IPR050638">
    <property type="entry name" value="AA-Vitamin_Transporters"/>
</dbReference>
<feature type="transmembrane region" description="Helical" evidence="7">
    <location>
        <begin position="275"/>
        <end position="291"/>
    </location>
</feature>
<feature type="transmembrane region" description="Helical" evidence="7">
    <location>
        <begin position="217"/>
        <end position="240"/>
    </location>
</feature>
<dbReference type="InterPro" id="IPR037185">
    <property type="entry name" value="EmrE-like"/>
</dbReference>
<evidence type="ECO:0000256" key="1">
    <source>
        <dbReference type="ARBA" id="ARBA00004651"/>
    </source>
</evidence>
<dbReference type="SUPFAM" id="SSF103481">
    <property type="entry name" value="Multidrug resistance efflux transporter EmrE"/>
    <property type="match status" value="2"/>
</dbReference>
<feature type="transmembrane region" description="Helical" evidence="7">
    <location>
        <begin position="252"/>
        <end position="269"/>
    </location>
</feature>